<feature type="compositionally biased region" description="Low complexity" evidence="12">
    <location>
        <begin position="2666"/>
        <end position="2694"/>
    </location>
</feature>
<dbReference type="InterPro" id="IPR027397">
    <property type="entry name" value="Catenin-bd_sf"/>
</dbReference>
<dbReference type="FunFam" id="2.60.40.60:FF:000140">
    <property type="entry name" value="Dachsous cadherin-related 1"/>
    <property type="match status" value="1"/>
</dbReference>
<evidence type="ECO:0000256" key="6">
    <source>
        <dbReference type="ARBA" id="ARBA00022837"/>
    </source>
</evidence>
<feature type="region of interest" description="Disordered" evidence="12">
    <location>
        <begin position="2608"/>
        <end position="2633"/>
    </location>
</feature>
<organism evidence="15 16">
    <name type="scientific">Bemisia tabaci</name>
    <name type="common">Sweetpotato whitefly</name>
    <name type="synonym">Aleurodes tabaci</name>
    <dbReference type="NCBI Taxonomy" id="7038"/>
    <lineage>
        <taxon>Eukaryota</taxon>
        <taxon>Metazoa</taxon>
        <taxon>Ecdysozoa</taxon>
        <taxon>Arthropoda</taxon>
        <taxon>Hexapoda</taxon>
        <taxon>Insecta</taxon>
        <taxon>Pterygota</taxon>
        <taxon>Neoptera</taxon>
        <taxon>Paraneoptera</taxon>
        <taxon>Hemiptera</taxon>
        <taxon>Sternorrhyncha</taxon>
        <taxon>Aleyrodoidea</taxon>
        <taxon>Aleyrodidae</taxon>
        <taxon>Aleyrodinae</taxon>
        <taxon>Bemisia</taxon>
    </lineage>
</organism>
<feature type="compositionally biased region" description="Low complexity" evidence="12">
    <location>
        <begin position="2418"/>
        <end position="2445"/>
    </location>
</feature>
<keyword evidence="9 13" id="KW-0472">Membrane</keyword>
<evidence type="ECO:0000313" key="15">
    <source>
        <dbReference type="EMBL" id="CAH0393152.1"/>
    </source>
</evidence>
<feature type="domain" description="Cadherin" evidence="14">
    <location>
        <begin position="1177"/>
        <end position="1257"/>
    </location>
</feature>
<evidence type="ECO:0000256" key="1">
    <source>
        <dbReference type="ARBA" id="ARBA00004370"/>
    </source>
</evidence>
<dbReference type="Pfam" id="PF00028">
    <property type="entry name" value="Cadherin"/>
    <property type="match status" value="20"/>
</dbReference>
<evidence type="ECO:0000256" key="9">
    <source>
        <dbReference type="ARBA" id="ARBA00023136"/>
    </source>
</evidence>
<feature type="domain" description="Cadherin" evidence="14">
    <location>
        <begin position="1705"/>
        <end position="1784"/>
    </location>
</feature>
<reference evidence="15" key="1">
    <citation type="submission" date="2021-12" db="EMBL/GenBank/DDBJ databases">
        <authorList>
            <person name="King R."/>
        </authorList>
    </citation>
    <scope>NUCLEOTIDE SEQUENCE</scope>
</reference>
<gene>
    <name evidence="15" type="ORF">BEMITA_LOCUS11585</name>
</gene>
<dbReference type="GO" id="GO:0009887">
    <property type="term" value="P:animal organ morphogenesis"/>
    <property type="evidence" value="ECO:0007669"/>
    <property type="project" value="UniProtKB-ARBA"/>
</dbReference>
<keyword evidence="3 13" id="KW-0812">Transmembrane</keyword>
<feature type="domain" description="Cadherin" evidence="14">
    <location>
        <begin position="1600"/>
        <end position="1682"/>
    </location>
</feature>
<dbReference type="Gene3D" id="2.60.40.60">
    <property type="entry name" value="Cadherins"/>
    <property type="match status" value="22"/>
</dbReference>
<dbReference type="InterPro" id="IPR002126">
    <property type="entry name" value="Cadherin-like_dom"/>
</dbReference>
<feature type="domain" description="Cadherin" evidence="14">
    <location>
        <begin position="1493"/>
        <end position="1576"/>
    </location>
</feature>
<dbReference type="InterPro" id="IPR039808">
    <property type="entry name" value="Cadherin"/>
</dbReference>
<keyword evidence="16" id="KW-1185">Reference proteome</keyword>
<feature type="domain" description="Cadherin" evidence="14">
    <location>
        <begin position="1068"/>
        <end position="1153"/>
    </location>
</feature>
<feature type="compositionally biased region" description="Polar residues" evidence="12">
    <location>
        <begin position="2551"/>
        <end position="2561"/>
    </location>
</feature>
<dbReference type="GO" id="GO:0016342">
    <property type="term" value="C:catenin complex"/>
    <property type="evidence" value="ECO:0007669"/>
    <property type="project" value="TreeGrafter"/>
</dbReference>
<feature type="domain" description="Cadherin" evidence="14">
    <location>
        <begin position="349"/>
        <end position="432"/>
    </location>
</feature>
<feature type="domain" description="Cadherin" evidence="14">
    <location>
        <begin position="1807"/>
        <end position="1889"/>
    </location>
</feature>
<feature type="domain" description="Cadherin" evidence="14">
    <location>
        <begin position="244"/>
        <end position="325"/>
    </location>
</feature>
<dbReference type="Gene3D" id="4.10.900.10">
    <property type="entry name" value="TCF3-CBD (Catenin binding domain)"/>
    <property type="match status" value="1"/>
</dbReference>
<dbReference type="InterPro" id="IPR015919">
    <property type="entry name" value="Cadherin-like_sf"/>
</dbReference>
<dbReference type="GO" id="GO:0007424">
    <property type="term" value="P:open tracheal system development"/>
    <property type="evidence" value="ECO:0007669"/>
    <property type="project" value="UniProtKB-ARBA"/>
</dbReference>
<dbReference type="GO" id="GO:0016477">
    <property type="term" value="P:cell migration"/>
    <property type="evidence" value="ECO:0007669"/>
    <property type="project" value="TreeGrafter"/>
</dbReference>
<feature type="compositionally biased region" description="Low complexity" evidence="12">
    <location>
        <begin position="2608"/>
        <end position="2621"/>
    </location>
</feature>
<dbReference type="GO" id="GO:0045296">
    <property type="term" value="F:cadherin binding"/>
    <property type="evidence" value="ECO:0007669"/>
    <property type="project" value="TreeGrafter"/>
</dbReference>
<proteinExistence type="predicted"/>
<feature type="domain" description="Cadherin" evidence="14">
    <location>
        <begin position="866"/>
        <end position="952"/>
    </location>
</feature>
<feature type="domain" description="Cadherin" evidence="14">
    <location>
        <begin position="569"/>
        <end position="648"/>
    </location>
</feature>
<dbReference type="GO" id="GO:0007156">
    <property type="term" value="P:homophilic cell adhesion via plasma membrane adhesion molecules"/>
    <property type="evidence" value="ECO:0007669"/>
    <property type="project" value="InterPro"/>
</dbReference>
<evidence type="ECO:0000256" key="8">
    <source>
        <dbReference type="ARBA" id="ARBA00022989"/>
    </source>
</evidence>
<keyword evidence="8 13" id="KW-1133">Transmembrane helix</keyword>
<feature type="domain" description="Cadherin" evidence="14">
    <location>
        <begin position="977"/>
        <end position="1061"/>
    </location>
</feature>
<keyword evidence="6" id="KW-0106">Calcium</keyword>
<dbReference type="PANTHER" id="PTHR24027:SF423">
    <property type="entry name" value="PROTOCADHERIN-16"/>
    <property type="match status" value="1"/>
</dbReference>
<dbReference type="FunFam" id="2.60.40.60:FF:000035">
    <property type="entry name" value="Protocadherin Fat 3"/>
    <property type="match status" value="1"/>
</dbReference>
<comment type="subcellular location">
    <subcellularLocation>
        <location evidence="1">Membrane</location>
    </subcellularLocation>
</comment>
<feature type="transmembrane region" description="Helical" evidence="13">
    <location>
        <begin position="2336"/>
        <end position="2360"/>
    </location>
</feature>
<feature type="domain" description="Cadherin" evidence="14">
    <location>
        <begin position="2234"/>
        <end position="2315"/>
    </location>
</feature>
<dbReference type="SMART" id="SM00112">
    <property type="entry name" value="CA"/>
    <property type="match status" value="22"/>
</dbReference>
<dbReference type="FunFam" id="2.60.40.60:FF:000015">
    <property type="entry name" value="FAT atypical cadherin 1"/>
    <property type="match status" value="2"/>
</dbReference>
<feature type="domain" description="Cadherin" evidence="14">
    <location>
        <begin position="1917"/>
        <end position="1987"/>
    </location>
</feature>
<feature type="domain" description="Cadherin" evidence="14">
    <location>
        <begin position="2121"/>
        <end position="2209"/>
    </location>
</feature>
<keyword evidence="11" id="KW-0325">Glycoprotein</keyword>
<feature type="domain" description="Cadherin" evidence="14">
    <location>
        <begin position="1281"/>
        <end position="1362"/>
    </location>
</feature>
<feature type="region of interest" description="Disordered" evidence="12">
    <location>
        <begin position="2656"/>
        <end position="2711"/>
    </location>
</feature>
<dbReference type="Proteomes" id="UP001152759">
    <property type="component" value="Chromosome 7"/>
</dbReference>
<evidence type="ECO:0000256" key="13">
    <source>
        <dbReference type="SAM" id="Phobius"/>
    </source>
</evidence>
<evidence type="ECO:0000256" key="7">
    <source>
        <dbReference type="ARBA" id="ARBA00022889"/>
    </source>
</evidence>
<feature type="region of interest" description="Disordered" evidence="12">
    <location>
        <begin position="2521"/>
        <end position="2561"/>
    </location>
</feature>
<dbReference type="FunFam" id="2.60.40.60:FF:000013">
    <property type="entry name" value="Cadherin EGF LAG seven-pass G-type receptor"/>
    <property type="match status" value="1"/>
</dbReference>
<dbReference type="SUPFAM" id="SSF49313">
    <property type="entry name" value="Cadherin-like"/>
    <property type="match status" value="22"/>
</dbReference>
<name>A0A9P0AHE6_BEMTA</name>
<keyword evidence="5" id="KW-0677">Repeat</keyword>
<dbReference type="GO" id="GO:0008013">
    <property type="term" value="F:beta-catenin binding"/>
    <property type="evidence" value="ECO:0007669"/>
    <property type="project" value="TreeGrafter"/>
</dbReference>
<evidence type="ECO:0000256" key="5">
    <source>
        <dbReference type="ARBA" id="ARBA00022737"/>
    </source>
</evidence>
<dbReference type="FunFam" id="2.60.40.60:FF:000116">
    <property type="entry name" value="Dachsous cadherin-related 2"/>
    <property type="match status" value="2"/>
</dbReference>
<dbReference type="GO" id="GO:0030855">
    <property type="term" value="P:epithelial cell differentiation"/>
    <property type="evidence" value="ECO:0007669"/>
    <property type="project" value="UniProtKB-ARBA"/>
</dbReference>
<dbReference type="PROSITE" id="PS00232">
    <property type="entry name" value="CADHERIN_1"/>
    <property type="match status" value="11"/>
</dbReference>
<dbReference type="FunFam" id="2.60.40.60:FF:000081">
    <property type="entry name" value="protocadherin Fat 4"/>
    <property type="match status" value="1"/>
</dbReference>
<evidence type="ECO:0000256" key="3">
    <source>
        <dbReference type="ARBA" id="ARBA00022692"/>
    </source>
</evidence>
<feature type="domain" description="Cadherin" evidence="14">
    <location>
        <begin position="673"/>
        <end position="747"/>
    </location>
</feature>
<evidence type="ECO:0000259" key="14">
    <source>
        <dbReference type="SMART" id="SM00112"/>
    </source>
</evidence>
<sequence>MPLLGTDYRTRLDVSATDPDCGINSMVNYTLGEGSSKTNQFEVKSMTGEICISKPLDYEMRSTYEFPVIATDRASTFLLIARENPFVLLGRQRWACLRFPSINQSLTDINDNAPIFHPRDYNVSIRENALLSPSGAAIAVVVATDKDSGPAGNISYRIVAGNEGGLFRIDAASGEIYLTAPAPHGTLHRLNISATDGGGLGSAENARVFVNVLGSHQVLPIFERSRYNFNVAEDAPRSTIVGVVKATTSDAAGSYSSMHYTIYSGDPDGYFSIEPNSGAIRTAAFLDHEVRASVLLNVQAVSGSPPAFAHTQVNIVIEDKNDNTPEFDSATVRISVPENVGVGSPLYAAHAKDKDSGSNGLVRYRLLSSASVDSRLFAIDPTTGHVTLTRALDYETAQRHTLLISATDAGDPPLSANLTVLLEVQDVNDNPPVFERSEYSVTVPESAEPESQVVQVTAVDLDTGNNARLTYKLVRSGSGDDEARTAQEIFGVHANTGWVYLKKHLDRETRDRYLLKVTATDNGTPASTAVANMVVSVSDTNDNDPVFTKDEYKFSIEENRDRGALVGSVKATDRDLDNNAAIRYSLIPSNSSFLIHPFTGEISSRDPLDRETKSLHELVVEARDQGSPPRSARVAVQITVTDVNDNAPDLVDPQEDVISVREEQPPGTEVVKIRAVDRDDGNNATISYAILKNRDSDGFNVFTIDSLSGVVRTKTVLDHEEKTVYRLAVSASDNGTPPKQTVREDAPIGFIVGNIVTSDTSGRAGGGHVMYTLSSLSPSNSEDIFDMDRSSGSLVVSRQLDREIHSEYRLEVRALDTSTSTNPQSSAVTVRVEITDVNDNAPHWDTNPISISIPEDAPVGFAVWNFTARDRDFGSNSDLRYGLVHQYPETESKFSVDPLTGTLTLISSVDHETVSSYILIVKATDQALNMSERLTTTLTAKIMIKDTNDNAPVFVSPVSKTIYASDLAEPKTVILKAIAVDKDSDNNGRVSYSITGGNDDEMFIIDRDTGVVSLRRSFESNRKSGGRFTINITASDHGSPHKRHTSISVNILLKPVSEAPPKFVLPTYQASIPEDMPTGHTVVKVVARYSALGGTDDRFSVDPVHGNVILQNSLDRELKDQYVIPVYVTDSSSLQFDVASITVNVIDVNDHVPFFKPGSCYPLSLPENSDLSVIHTVVAYDLDAGSNGDITYSISGGNIGNKFNIDPHSGELTARPLDRETVAKYNLIITAQDKGATSLHGYCNITVYVEDQNDNDPNFVQKSYKASISENTPIGTTVLTVKALDADIGLNSKLIYSLTNESHWLFKIDNKTGAITTTGLFDREKQSVHNFQVVATDSGRYDVRLSKVPVTIMIEDVNDNRPKFSRYPFFVDIPAYTQPGHDFFKVTAEDKDEGTNAEIVYRFSSESSSNKFHINPNTGSISAMSSLSIDVGKLYHLEVIATDKGNPPLSTSGLVEIRIGETPEGMPSIRFQNTSYVAHLPENSPAGKQVCQVSAFRSDSRRQRIVYSIGNGDENSIFDIDSNTGLIRISNPDMLDYELESELHLVIIAQADNNGVPLYGYTELTIFVLDQNDNVPRFTQDNYMATVWEGNNKGTFVIQVSATDMDAGSNSRLTYHIVDGNHDNAFVIEPSLSGMVKTNIVLDREIRDFYRLTIIATDEGMPQLTGTATIQISIVDANDNLPTFPPHSVITVREGMEVGSVLTAVTANDVDTNPSLTYAFTEDTDPEAASIFSIDRFSGRVALSKSLDFETQREYRLGIKASDTAHLAQTVLTIHVSDDNDHAPKFLQPFYQATLSEGTPYGTIATVFATDEDSGQNAIIRYSFVNPTVGFYIDDSTGSISANRSLVSASHMQAGVVDLIVSATDGGNPARSNTVPVRIYIASSSHGSASKFIQDEFRVSIREKSSRGTTILKMIPGGVVDEFAQFNIISGNDDNVFQILSPTGELVLVKDVDREVRDIYSLQVTSQRNSSSALVHISIEDSNDNAPQFLSLPPSVTVSEGAPIGHSIIQISATDADLPPNSDIRFDITSGNDQDLFSLDPNTGILTVKNYLDYDGGISEHNLVIRASDSAKPPNDIFLSTITSLKILLEDENDNSPKFPVTEYLEFVGENEPIGSAVFMARATDADRGIYGKLNYSILTAAASGFADYDDSWKLFKVDSMTGLVTTNFVFDYETRSRYAFTLHCSDSGGRATKVRIRVEIESRDEFHPQFTERTFKFVLTGFYLPVGYIIGHVTATDRDKGPDGRVVYQLTTQHSYFKINRTTGAMMIKKKLDSGLEISQDISLVVTASSGRQGSLTNTSIVEISFDPTASHGTNLASSSNSNTVSVSSSSVADWAMGLLIALILLILAFGALFLFLHVRNRRHKKINKPGLNSGQSTDNFVDASSFDTIPIRNSGVAGPASQFGPPKYDDIPTYRNNNSSSNSGAATTSELSGSEQSGSSGRGSAEDGEDVEDEEIRMINEGHRPLKEEDAISQVSVQNTQEYLARLGIVEHRSATGSGTGRHTYAEPDLSTLLYPKLGSDRGSTTDEVDRSSASNGSRGANVLFSEVPSGNQPSMTGSLSSIVHSEEELTGSYNWDYLLDWGPQYQPLAHVFSEIARLKDDTASIKSGASGTSSGKKSCPPIKTLPPPLLTNVAPRSIAAPILSSRTPHLFPQIPRSPISHDPANFSSAAMSPSFSPSLSPLATRSPSISPLHPPSHHRQTTETELRI</sequence>
<accession>A0A9P0AHE6</accession>
<keyword evidence="10" id="KW-1015">Disulfide bond</keyword>
<evidence type="ECO:0000313" key="16">
    <source>
        <dbReference type="Proteomes" id="UP001152759"/>
    </source>
</evidence>
<feature type="domain" description="Cadherin" evidence="14">
    <location>
        <begin position="14"/>
        <end position="114"/>
    </location>
</feature>
<feature type="domain" description="Cadherin" evidence="14">
    <location>
        <begin position="141"/>
        <end position="220"/>
    </location>
</feature>
<evidence type="ECO:0000256" key="12">
    <source>
        <dbReference type="SAM" id="MobiDB-lite"/>
    </source>
</evidence>
<feature type="domain" description="Cadherin" evidence="14">
    <location>
        <begin position="2011"/>
        <end position="2097"/>
    </location>
</feature>
<keyword evidence="7" id="KW-0130">Cell adhesion</keyword>
<dbReference type="FunFam" id="2.60.40.60:FF:000353">
    <property type="entry name" value="Dachsous, isoform B"/>
    <property type="match status" value="1"/>
</dbReference>
<evidence type="ECO:0000256" key="4">
    <source>
        <dbReference type="ARBA" id="ARBA00022729"/>
    </source>
</evidence>
<dbReference type="GO" id="GO:0001736">
    <property type="term" value="P:establishment of planar polarity"/>
    <property type="evidence" value="ECO:0007669"/>
    <property type="project" value="UniProtKB-ARBA"/>
</dbReference>
<dbReference type="InterPro" id="IPR020894">
    <property type="entry name" value="Cadherin_CS"/>
</dbReference>
<dbReference type="GO" id="GO:0007163">
    <property type="term" value="P:establishment or maintenance of cell polarity"/>
    <property type="evidence" value="ECO:0007669"/>
    <property type="project" value="UniProtKB-ARBA"/>
</dbReference>
<dbReference type="FunFam" id="2.60.40.60:FF:000020">
    <property type="entry name" value="Dachsous cadherin-related 1b"/>
    <property type="match status" value="5"/>
</dbReference>
<keyword evidence="4" id="KW-0732">Signal</keyword>
<evidence type="ECO:0000256" key="11">
    <source>
        <dbReference type="ARBA" id="ARBA00023180"/>
    </source>
</evidence>
<keyword evidence="2" id="KW-0245">EGF-like domain</keyword>
<feature type="domain" description="Cadherin" evidence="14">
    <location>
        <begin position="1386"/>
        <end position="1467"/>
    </location>
</feature>
<dbReference type="GO" id="GO:0005509">
    <property type="term" value="F:calcium ion binding"/>
    <property type="evidence" value="ECO:0007669"/>
    <property type="project" value="InterPro"/>
</dbReference>
<dbReference type="EMBL" id="OU963868">
    <property type="protein sequence ID" value="CAH0393152.1"/>
    <property type="molecule type" value="Genomic_DNA"/>
</dbReference>
<feature type="domain" description="Cadherin" evidence="14">
    <location>
        <begin position="456"/>
        <end position="545"/>
    </location>
</feature>
<feature type="domain" description="Cadherin" evidence="14">
    <location>
        <begin position="755"/>
        <end position="842"/>
    </location>
</feature>
<dbReference type="PANTHER" id="PTHR24027">
    <property type="entry name" value="CADHERIN-23"/>
    <property type="match status" value="1"/>
</dbReference>
<protein>
    <recommendedName>
        <fullName evidence="14">Cadherin domain-containing protein</fullName>
    </recommendedName>
</protein>
<evidence type="ECO:0000256" key="2">
    <source>
        <dbReference type="ARBA" id="ARBA00022536"/>
    </source>
</evidence>
<dbReference type="CDD" id="cd11304">
    <property type="entry name" value="Cadherin_repeat"/>
    <property type="match status" value="22"/>
</dbReference>
<dbReference type="PRINTS" id="PR00205">
    <property type="entry name" value="CADHERIN"/>
</dbReference>
<evidence type="ECO:0000256" key="10">
    <source>
        <dbReference type="ARBA" id="ARBA00023157"/>
    </source>
</evidence>
<feature type="region of interest" description="Disordered" evidence="12">
    <location>
        <begin position="2395"/>
        <end position="2454"/>
    </location>
</feature>